<dbReference type="AlphaFoldDB" id="A0A0C2ZJV0"/>
<reference evidence="1 2" key="1">
    <citation type="submission" date="2014-04" db="EMBL/GenBank/DDBJ databases">
        <authorList>
            <consortium name="DOE Joint Genome Institute"/>
            <person name="Kuo A."/>
            <person name="Kohler A."/>
            <person name="Nagy L.G."/>
            <person name="Floudas D."/>
            <person name="Copeland A."/>
            <person name="Barry K.W."/>
            <person name="Cichocki N."/>
            <person name="Veneault-Fourrey C."/>
            <person name="LaButti K."/>
            <person name="Lindquist E.A."/>
            <person name="Lipzen A."/>
            <person name="Lundell T."/>
            <person name="Morin E."/>
            <person name="Murat C."/>
            <person name="Sun H."/>
            <person name="Tunlid A."/>
            <person name="Henrissat B."/>
            <person name="Grigoriev I.V."/>
            <person name="Hibbett D.S."/>
            <person name="Martin F."/>
            <person name="Nordberg H.P."/>
            <person name="Cantor M.N."/>
            <person name="Hua S.X."/>
        </authorList>
    </citation>
    <scope>NUCLEOTIDE SEQUENCE [LARGE SCALE GENOMIC DNA]</scope>
    <source>
        <strain evidence="1 2">Foug A</strain>
    </source>
</reference>
<evidence type="ECO:0000313" key="1">
    <source>
        <dbReference type="EMBL" id="KIM52977.1"/>
    </source>
</evidence>
<sequence>MAPSWSSLSPSNQRYQLVGRLPEEAGHAVNCLTINEQGNLLASGSDYGLKIWDLKRLVEVPSSVHQHAFRDPVSAAMWITRKDDTSQTLCFGTGLGYLIFWHQSTKSNPMQFKELVVKRVGTGCEITCMTCDMTVGTGV</sequence>
<dbReference type="InParanoid" id="A0A0C2ZJV0"/>
<accession>A0A0C2ZJV0</accession>
<evidence type="ECO:0000313" key="2">
    <source>
        <dbReference type="Proteomes" id="UP000053989"/>
    </source>
</evidence>
<dbReference type="Pfam" id="PF00400">
    <property type="entry name" value="WD40"/>
    <property type="match status" value="1"/>
</dbReference>
<evidence type="ECO:0008006" key="3">
    <source>
        <dbReference type="Google" id="ProtNLM"/>
    </source>
</evidence>
<reference evidence="2" key="2">
    <citation type="submission" date="2015-01" db="EMBL/GenBank/DDBJ databases">
        <title>Evolutionary Origins and Diversification of the Mycorrhizal Mutualists.</title>
        <authorList>
            <consortium name="DOE Joint Genome Institute"/>
            <consortium name="Mycorrhizal Genomics Consortium"/>
            <person name="Kohler A."/>
            <person name="Kuo A."/>
            <person name="Nagy L.G."/>
            <person name="Floudas D."/>
            <person name="Copeland A."/>
            <person name="Barry K.W."/>
            <person name="Cichocki N."/>
            <person name="Veneault-Fourrey C."/>
            <person name="LaButti K."/>
            <person name="Lindquist E.A."/>
            <person name="Lipzen A."/>
            <person name="Lundell T."/>
            <person name="Morin E."/>
            <person name="Murat C."/>
            <person name="Riley R."/>
            <person name="Ohm R."/>
            <person name="Sun H."/>
            <person name="Tunlid A."/>
            <person name="Henrissat B."/>
            <person name="Grigoriev I.V."/>
            <person name="Hibbett D.S."/>
            <person name="Martin F."/>
        </authorList>
    </citation>
    <scope>NUCLEOTIDE SEQUENCE [LARGE SCALE GENOMIC DNA]</scope>
    <source>
        <strain evidence="2">Foug A</strain>
    </source>
</reference>
<dbReference type="InterPro" id="IPR015943">
    <property type="entry name" value="WD40/YVTN_repeat-like_dom_sf"/>
</dbReference>
<dbReference type="Gene3D" id="2.130.10.10">
    <property type="entry name" value="YVTN repeat-like/Quinoprotein amine dehydrogenase"/>
    <property type="match status" value="1"/>
</dbReference>
<keyword evidence="2" id="KW-1185">Reference proteome</keyword>
<dbReference type="Proteomes" id="UP000053989">
    <property type="component" value="Unassembled WGS sequence"/>
</dbReference>
<protein>
    <recommendedName>
        <fullName evidence="3">Anaphase-promoting complex subunit 4 WD40 domain-containing protein</fullName>
    </recommendedName>
</protein>
<gene>
    <name evidence="1" type="ORF">SCLCIDRAFT_139901</name>
</gene>
<dbReference type="InterPro" id="IPR001680">
    <property type="entry name" value="WD40_rpt"/>
</dbReference>
<dbReference type="SUPFAM" id="SSF50978">
    <property type="entry name" value="WD40 repeat-like"/>
    <property type="match status" value="1"/>
</dbReference>
<name>A0A0C2ZJV0_9AGAM</name>
<dbReference type="OrthoDB" id="2654453at2759"/>
<dbReference type="InterPro" id="IPR036322">
    <property type="entry name" value="WD40_repeat_dom_sf"/>
</dbReference>
<dbReference type="EMBL" id="KN822193">
    <property type="protein sequence ID" value="KIM52977.1"/>
    <property type="molecule type" value="Genomic_DNA"/>
</dbReference>
<organism evidence="1 2">
    <name type="scientific">Scleroderma citrinum Foug A</name>
    <dbReference type="NCBI Taxonomy" id="1036808"/>
    <lineage>
        <taxon>Eukaryota</taxon>
        <taxon>Fungi</taxon>
        <taxon>Dikarya</taxon>
        <taxon>Basidiomycota</taxon>
        <taxon>Agaricomycotina</taxon>
        <taxon>Agaricomycetes</taxon>
        <taxon>Agaricomycetidae</taxon>
        <taxon>Boletales</taxon>
        <taxon>Sclerodermatineae</taxon>
        <taxon>Sclerodermataceae</taxon>
        <taxon>Scleroderma</taxon>
    </lineage>
</organism>
<proteinExistence type="predicted"/>
<dbReference type="HOGENOM" id="CLU_119147_0_0_1"/>